<gene>
    <name evidence="1" type="ORF">GIY21_00855</name>
    <name evidence="2" type="ORF">GIY22_01915</name>
</gene>
<organism evidence="1 4">
    <name type="scientific">Xanthomonas sontii</name>
    <dbReference type="NCBI Taxonomy" id="2650745"/>
    <lineage>
        <taxon>Bacteria</taxon>
        <taxon>Pseudomonadati</taxon>
        <taxon>Pseudomonadota</taxon>
        <taxon>Gammaproteobacteria</taxon>
        <taxon>Lysobacterales</taxon>
        <taxon>Lysobacteraceae</taxon>
        <taxon>Xanthomonas</taxon>
    </lineage>
</organism>
<sequence length="105" mass="11664">MSRERLEVPCHGLVLILSKRDSAVPGVGTVWVLELYRRGPAHSIQVVGIVGRYGDAPRFVAPDPEYPHSTHCVWLGSSCVDVPKRSWLKLKAQCEQIDTRQSVTA</sequence>
<protein>
    <submittedName>
        <fullName evidence="1">Uncharacterized protein</fullName>
    </submittedName>
</protein>
<evidence type="ECO:0000313" key="4">
    <source>
        <dbReference type="Proteomes" id="UP000439314"/>
    </source>
</evidence>
<accession>A0A6N7Q6C1</accession>
<proteinExistence type="predicted"/>
<dbReference type="Proteomes" id="UP000439314">
    <property type="component" value="Unassembled WGS sequence"/>
</dbReference>
<reference evidence="3 4" key="1">
    <citation type="submission" date="2019-11" db="EMBL/GenBank/DDBJ databases">
        <title>First report of rice panicle blight caused by Xanthomonas sp. in Iran.</title>
        <authorList>
            <person name="Mirghasempour S.A."/>
            <person name="Huang S."/>
            <person name="Brady C.L."/>
            <person name="Studholme D.J."/>
        </authorList>
    </citation>
    <scope>NUCLEOTIDE SEQUENCE [LARGE SCALE GENOMIC DNA]</scope>
    <source>
        <strain evidence="1 4">ASD011</strain>
        <strain evidence="3">SAM114</strain>
    </source>
</reference>
<comment type="caution">
    <text evidence="1">The sequence shown here is derived from an EMBL/GenBank/DDBJ whole genome shotgun (WGS) entry which is preliminary data.</text>
</comment>
<name>A0A6N7Q6C1_9XANT</name>
<dbReference type="AlphaFoldDB" id="A0A6N7Q6C1"/>
<dbReference type="RefSeq" id="WP_153750339.1">
    <property type="nucleotide sequence ID" value="NZ_WJPM01000001.1"/>
</dbReference>
<dbReference type="EMBL" id="WJPN01000001">
    <property type="protein sequence ID" value="MRG98836.1"/>
    <property type="molecule type" value="Genomic_DNA"/>
</dbReference>
<evidence type="ECO:0000313" key="3">
    <source>
        <dbReference type="Proteomes" id="UP000437931"/>
    </source>
</evidence>
<evidence type="ECO:0000313" key="1">
    <source>
        <dbReference type="EMBL" id="MRG98836.1"/>
    </source>
</evidence>
<dbReference type="EMBL" id="WJPM01000001">
    <property type="protein sequence ID" value="MRH73373.1"/>
    <property type="molecule type" value="Genomic_DNA"/>
</dbReference>
<keyword evidence="3" id="KW-1185">Reference proteome</keyword>
<reference evidence="2" key="2">
    <citation type="journal article" date="2020" name="Plant Dis.">
        <title>A Grain Rot of Rice in Iran Caused by a Xanthomonas Strain Closely Related to X. sacchari.</title>
        <authorList>
            <person name="Mirghasempour S.A."/>
            <person name="Huang S."/>
            <person name="Studholme D.J."/>
            <person name="Brady C.L."/>
        </authorList>
    </citation>
    <scope>NUCLEOTIDE SEQUENCE</scope>
    <source>
        <strain evidence="2">SAM114</strain>
    </source>
</reference>
<dbReference type="Proteomes" id="UP000437931">
    <property type="component" value="Unassembled WGS sequence"/>
</dbReference>
<evidence type="ECO:0000313" key="2">
    <source>
        <dbReference type="EMBL" id="MRH73373.1"/>
    </source>
</evidence>